<dbReference type="GO" id="GO:0098797">
    <property type="term" value="C:plasma membrane protein complex"/>
    <property type="evidence" value="ECO:0007669"/>
    <property type="project" value="TreeGrafter"/>
</dbReference>
<evidence type="ECO:0000256" key="9">
    <source>
        <dbReference type="ARBA" id="ARBA00023136"/>
    </source>
</evidence>
<dbReference type="InterPro" id="IPR037682">
    <property type="entry name" value="TonB_C"/>
</dbReference>
<dbReference type="PROSITE" id="PS52015">
    <property type="entry name" value="TONB_CTD"/>
    <property type="match status" value="1"/>
</dbReference>
<dbReference type="PANTHER" id="PTHR33446:SF2">
    <property type="entry name" value="PROTEIN TONB"/>
    <property type="match status" value="1"/>
</dbReference>
<dbReference type="NCBIfam" id="TIGR01352">
    <property type="entry name" value="tonB_Cterm"/>
    <property type="match status" value="1"/>
</dbReference>
<keyword evidence="5 10" id="KW-0997">Cell inner membrane</keyword>
<dbReference type="GO" id="GO:0031992">
    <property type="term" value="F:energy transducer activity"/>
    <property type="evidence" value="ECO:0007669"/>
    <property type="project" value="InterPro"/>
</dbReference>
<evidence type="ECO:0000256" key="3">
    <source>
        <dbReference type="ARBA" id="ARBA00022448"/>
    </source>
</evidence>
<dbReference type="GO" id="GO:0015031">
    <property type="term" value="P:protein transport"/>
    <property type="evidence" value="ECO:0007669"/>
    <property type="project" value="UniProtKB-UniRule"/>
</dbReference>
<feature type="region of interest" description="Disordered" evidence="11">
    <location>
        <begin position="151"/>
        <end position="184"/>
    </location>
</feature>
<evidence type="ECO:0000256" key="7">
    <source>
        <dbReference type="ARBA" id="ARBA00022927"/>
    </source>
</evidence>
<feature type="domain" description="TonB C-terminal" evidence="12">
    <location>
        <begin position="199"/>
        <end position="289"/>
    </location>
</feature>
<dbReference type="PANTHER" id="PTHR33446">
    <property type="entry name" value="PROTEIN TONB-RELATED"/>
    <property type="match status" value="1"/>
</dbReference>
<keyword evidence="3 10" id="KW-0813">Transport</keyword>
<keyword evidence="10" id="KW-0735">Signal-anchor</keyword>
<accession>A0A1S7LDY6</accession>
<keyword evidence="8 10" id="KW-1133">Transmembrane helix</keyword>
<dbReference type="AlphaFoldDB" id="A0A1S7LDY6"/>
<protein>
    <recommendedName>
        <fullName evidence="10">Protein TonB</fullName>
    </recommendedName>
</protein>
<evidence type="ECO:0000256" key="8">
    <source>
        <dbReference type="ARBA" id="ARBA00022989"/>
    </source>
</evidence>
<dbReference type="PRINTS" id="PR01374">
    <property type="entry name" value="TONBPROTEIN"/>
</dbReference>
<evidence type="ECO:0000256" key="2">
    <source>
        <dbReference type="ARBA" id="ARBA00006555"/>
    </source>
</evidence>
<comment type="subcellular location">
    <subcellularLocation>
        <location evidence="1 10">Cell inner membrane</location>
        <topology evidence="1 10">Single-pass membrane protein</topology>
        <orientation evidence="1 10">Periplasmic side</orientation>
    </subcellularLocation>
</comment>
<feature type="compositionally biased region" description="Basic and acidic residues" evidence="11">
    <location>
        <begin position="69"/>
        <end position="83"/>
    </location>
</feature>
<keyword evidence="9 10" id="KW-0472">Membrane</keyword>
<dbReference type="GO" id="GO:0055085">
    <property type="term" value="P:transmembrane transport"/>
    <property type="evidence" value="ECO:0007669"/>
    <property type="project" value="InterPro"/>
</dbReference>
<evidence type="ECO:0000256" key="11">
    <source>
        <dbReference type="SAM" id="MobiDB-lite"/>
    </source>
</evidence>
<feature type="transmembrane region" description="Helical" evidence="10">
    <location>
        <begin position="21"/>
        <end position="41"/>
    </location>
</feature>
<comment type="similarity">
    <text evidence="2 10">Belongs to the TonB family.</text>
</comment>
<dbReference type="EMBL" id="LO017727">
    <property type="protein sequence ID" value="CRH04334.1"/>
    <property type="molecule type" value="Genomic_DNA"/>
</dbReference>
<dbReference type="GO" id="GO:0030288">
    <property type="term" value="C:outer membrane-bounded periplasmic space"/>
    <property type="evidence" value="ECO:0007669"/>
    <property type="project" value="InterPro"/>
</dbReference>
<evidence type="ECO:0000256" key="1">
    <source>
        <dbReference type="ARBA" id="ARBA00004383"/>
    </source>
</evidence>
<comment type="function">
    <text evidence="10">Interacts with outer membrane receptor proteins that carry out high-affinity binding and energy dependent uptake into the periplasmic space of specific substrates. It could act to transduce energy from the cytoplasmic membrane to specific energy-requiring processes in the outer membrane, resulting in the release into the periplasm of ligands bound by these outer membrane proteins.</text>
</comment>
<dbReference type="GO" id="GO:0015891">
    <property type="term" value="P:siderophore transport"/>
    <property type="evidence" value="ECO:0007669"/>
    <property type="project" value="InterPro"/>
</dbReference>
<dbReference type="SUPFAM" id="SSF74653">
    <property type="entry name" value="TolA/TonB C-terminal domain"/>
    <property type="match status" value="1"/>
</dbReference>
<evidence type="ECO:0000256" key="6">
    <source>
        <dbReference type="ARBA" id="ARBA00022692"/>
    </source>
</evidence>
<reference evidence="13" key="1">
    <citation type="submission" date="2015-04" db="EMBL/GenBank/DDBJ databases">
        <authorList>
            <person name="Syromyatnikov M.Y."/>
            <person name="Popov V.N."/>
        </authorList>
    </citation>
    <scope>NUCLEOTIDE SEQUENCE</scope>
    <source>
        <strain evidence="13">MO-1</strain>
    </source>
</reference>
<name>A0A1S7LDY6_MAGMO</name>
<sequence length="289" mass="31847">MEKGLYTPLDWVSAERCAPEMLLALGVAALLHAGLIALFVFQPDAPPRPLQLQSFQVVQLVQAPQTEPPTRHPEPPQPVEPERKPVEALEPLPTPEQAESVAQPEVEPLEMAAPTVQPVAAADPLVAEPRRPLIRPLKRPPPIPQPTLVAKRVVQPKQPSEPAVTKQLVERGPRAKPTKQTAKHLVTRERLHKPPIYTPPMGRAGYLDNPAPRYPVVARRRGLEGLVVLRVQVSPDGKVEDVVLKAGSGHGILDRMAIRTVWKWLFRPANRGGQSVMAEVDVPIRFSLQ</sequence>
<keyword evidence="4 10" id="KW-1003">Cell membrane</keyword>
<evidence type="ECO:0000259" key="12">
    <source>
        <dbReference type="PROSITE" id="PS52015"/>
    </source>
</evidence>
<evidence type="ECO:0000256" key="4">
    <source>
        <dbReference type="ARBA" id="ARBA00022475"/>
    </source>
</evidence>
<dbReference type="Gene3D" id="3.30.1150.10">
    <property type="match status" value="1"/>
</dbReference>
<proteinExistence type="inferred from homology"/>
<evidence type="ECO:0000256" key="5">
    <source>
        <dbReference type="ARBA" id="ARBA00022519"/>
    </source>
</evidence>
<evidence type="ECO:0000256" key="10">
    <source>
        <dbReference type="RuleBase" id="RU362123"/>
    </source>
</evidence>
<feature type="region of interest" description="Disordered" evidence="11">
    <location>
        <begin position="64"/>
        <end position="83"/>
    </location>
</feature>
<dbReference type="InterPro" id="IPR003538">
    <property type="entry name" value="TonB"/>
</dbReference>
<dbReference type="InterPro" id="IPR006260">
    <property type="entry name" value="TonB/TolA_C"/>
</dbReference>
<keyword evidence="7 10" id="KW-0653">Protein transport</keyword>
<keyword evidence="6 10" id="KW-0812">Transmembrane</keyword>
<gene>
    <name evidence="13" type="ORF">MAGMO_0119</name>
</gene>
<dbReference type="Pfam" id="PF03544">
    <property type="entry name" value="TonB_C"/>
    <property type="match status" value="1"/>
</dbReference>
<dbReference type="InterPro" id="IPR051045">
    <property type="entry name" value="TonB-dependent_transducer"/>
</dbReference>
<evidence type="ECO:0000313" key="13">
    <source>
        <dbReference type="EMBL" id="CRH04334.1"/>
    </source>
</evidence>
<organism evidence="13">
    <name type="scientific">Magnetococcus massalia (strain MO-1)</name>
    <dbReference type="NCBI Taxonomy" id="451514"/>
    <lineage>
        <taxon>Bacteria</taxon>
        <taxon>Pseudomonadati</taxon>
        <taxon>Pseudomonadota</taxon>
        <taxon>Magnetococcia</taxon>
        <taxon>Magnetococcales</taxon>
        <taxon>Magnetococcaceae</taxon>
        <taxon>Magnetococcus</taxon>
    </lineage>
</organism>